<protein>
    <submittedName>
        <fullName evidence="6">Pentatricopeptide repeat-containing protein At1g74630 family</fullName>
    </submittedName>
</protein>
<feature type="repeat" description="PPR" evidence="4">
    <location>
        <begin position="215"/>
        <end position="249"/>
    </location>
</feature>
<dbReference type="PANTHER" id="PTHR47932:SF2">
    <property type="entry name" value="OS10G0484300 PROTEIN"/>
    <property type="match status" value="1"/>
</dbReference>
<feature type="repeat" description="PPR" evidence="4">
    <location>
        <begin position="864"/>
        <end position="898"/>
    </location>
</feature>
<feature type="repeat" description="PPR" evidence="4">
    <location>
        <begin position="460"/>
        <end position="494"/>
    </location>
</feature>
<evidence type="ECO:0000313" key="6">
    <source>
        <dbReference type="EMBL" id="KYP55532.1"/>
    </source>
</evidence>
<feature type="repeat" description="PPR" evidence="4">
    <location>
        <begin position="761"/>
        <end position="795"/>
    </location>
</feature>
<organism evidence="6 7">
    <name type="scientific">Cajanus cajan</name>
    <name type="common">Pigeon pea</name>
    <name type="synonym">Cajanus indicus</name>
    <dbReference type="NCBI Taxonomy" id="3821"/>
    <lineage>
        <taxon>Eukaryota</taxon>
        <taxon>Viridiplantae</taxon>
        <taxon>Streptophyta</taxon>
        <taxon>Embryophyta</taxon>
        <taxon>Tracheophyta</taxon>
        <taxon>Spermatophyta</taxon>
        <taxon>Magnoliopsida</taxon>
        <taxon>eudicotyledons</taxon>
        <taxon>Gunneridae</taxon>
        <taxon>Pentapetalae</taxon>
        <taxon>rosids</taxon>
        <taxon>fabids</taxon>
        <taxon>Fabales</taxon>
        <taxon>Fabaceae</taxon>
        <taxon>Papilionoideae</taxon>
        <taxon>50 kb inversion clade</taxon>
        <taxon>NPAAA clade</taxon>
        <taxon>indigoferoid/millettioid clade</taxon>
        <taxon>Phaseoleae</taxon>
        <taxon>Cajanus</taxon>
    </lineage>
</organism>
<feature type="repeat" description="PPR" evidence="4">
    <location>
        <begin position="180"/>
        <end position="214"/>
    </location>
</feature>
<name>A0A151SLA5_CAJCA</name>
<dbReference type="Pfam" id="PF12854">
    <property type="entry name" value="PPR_1"/>
    <property type="match status" value="1"/>
</dbReference>
<dbReference type="InterPro" id="IPR002885">
    <property type="entry name" value="PPR_rpt"/>
</dbReference>
<dbReference type="FunFam" id="1.25.40.10:FF:000454">
    <property type="entry name" value="Pentatricopeptide repeat-containing protein At3g47530"/>
    <property type="match status" value="1"/>
</dbReference>
<feature type="repeat" description="PPR" evidence="4">
    <location>
        <begin position="355"/>
        <end position="389"/>
    </location>
</feature>
<dbReference type="Gene3D" id="1.25.40.10">
    <property type="entry name" value="Tetratricopeptide repeat domain"/>
    <property type="match status" value="9"/>
</dbReference>
<accession>A0A151SLA5</accession>
<dbReference type="GO" id="GO:0003729">
    <property type="term" value="F:mRNA binding"/>
    <property type="evidence" value="ECO:0007669"/>
    <property type="project" value="TreeGrafter"/>
</dbReference>
<feature type="repeat" description="PPR" evidence="4">
    <location>
        <begin position="390"/>
        <end position="424"/>
    </location>
</feature>
<dbReference type="PANTHER" id="PTHR47932">
    <property type="entry name" value="ATPASE EXPRESSION PROTEIN 3"/>
    <property type="match status" value="1"/>
</dbReference>
<dbReference type="SUPFAM" id="SSF81901">
    <property type="entry name" value="HCP-like"/>
    <property type="match status" value="1"/>
</dbReference>
<feature type="domain" description="DYW" evidence="5">
    <location>
        <begin position="1080"/>
        <end position="1172"/>
    </location>
</feature>
<evidence type="ECO:0000256" key="3">
    <source>
        <dbReference type="ARBA" id="ARBA00022737"/>
    </source>
</evidence>
<feature type="repeat" description="PPR" evidence="4">
    <location>
        <begin position="145"/>
        <end position="179"/>
    </location>
</feature>
<dbReference type="InterPro" id="IPR011990">
    <property type="entry name" value="TPR-like_helical_dom_sf"/>
</dbReference>
<dbReference type="GO" id="GO:0000963">
    <property type="term" value="P:mitochondrial RNA processing"/>
    <property type="evidence" value="ECO:0007669"/>
    <property type="project" value="TreeGrafter"/>
</dbReference>
<dbReference type="GO" id="GO:0008270">
    <property type="term" value="F:zinc ion binding"/>
    <property type="evidence" value="ECO:0007669"/>
    <property type="project" value="InterPro"/>
</dbReference>
<sequence length="1172" mass="130939">MSRALLPKHVAAVVKTQKDPLKALEMFNSAKSEDGFKHTALTYKCIVQKLGHHGEFEEMEKLLSEMRDSVNNALLEGAYIGAMKSYGRKGKVQEAVDTFERMDFYNCDPSVHSYNAIMNILVEYGFHNQAHKVYMRMRDKGLESDVYTYTVRIKSFCRTRRPHAALRLLRNMRDLGCDSNAVAYCNVVAGLYDSGHCDQARQLFDEMLARCLCPDVVTFNKLVHVLCKKGLVSESEKLLNKVFKRGVCPNLFTFNIFVQGLCREGDLDRAARLLASVSREGLCLDVVTYNILICGLCRNSRLVEAEEYLQKMVNEGFEPDGFTYNSIIDGYCKKGMVPNANRVLKDAVFKGFKPDEFTYCSLINGFCRDGDPDQAMAVFKDGLGKGLRPSIVVYNTLIKGLCLQGLILPALQLMNEMAENGCQPDIWTYNVVINGLCKMGCVSDANHLVDDAIAKGCLPDIFTYNTIIDGYCKQLKLDNATEIVNRMWSQGMTPDVITYNTLLNGLCKAAKSEEVMGIFKAMEEKGCAPNIITYNIIVESLCKAKKVNEAVDLLGDMKSKGLKPDVVSFGTLITGFCKIGDIDAAYQLFRRMEKQYDVYPFVFGKLLLHCAISITDALHYALRLFHHFPNPDTFMHNTLIRALSLSQTPLLSLHPFIQLRRQPTLFPDSFSFAFALKAVANSRHLSPGIQLHSQAFRHGFDAHIFVGTTLISMYAECGARDVFGRMPVRNLTSWNVLLAGHAKAGELGLARRVFVEMPLRDDVSWSTIIVGFAHNGCFDEAFGFFRELLREGIGINEVSLTGVLSACAQAGAFDFGKILHGFVEKAGFLYVGSVNNALIDTYSKCGNVAMARLVFQNMPVAARSNVSWTSIIAGLAMQGYGEEAIQLFHEMEESGVRPDGITFISLLYACSHSGLVEEGCGFFSKMKNLYGIEPAIEHYGCMVDLYGRAARLQKAYEFICEMPVSPNAIIWRTLLGACSIHGNIELAELVKARLAEMDPDNSGDHVLLSNVYAIAGKWKDVASIRRTMTEHSMKKTPGWSMIELDKVIYGFVAGEKPNEVTEEAHEKLREIMLRLRAEAGYAPQLKSVLHDIEEEEKEDSVSKHSEKLAAAFGIAKLPKGRILRIVKNLRVCGDCHTVMKLISKVYQVEIIVRDRSRFHSFKDGSCSCKDYW</sequence>
<comment type="similarity">
    <text evidence="2">Belongs to the PPR family. P subfamily.</text>
</comment>
<dbReference type="InterPro" id="IPR046848">
    <property type="entry name" value="E_motif"/>
</dbReference>
<evidence type="ECO:0000256" key="4">
    <source>
        <dbReference type="PROSITE-ProRule" id="PRU00708"/>
    </source>
</evidence>
<dbReference type="GO" id="GO:0000373">
    <property type="term" value="P:Group II intron splicing"/>
    <property type="evidence" value="ECO:0007669"/>
    <property type="project" value="TreeGrafter"/>
</dbReference>
<dbReference type="Pfam" id="PF20431">
    <property type="entry name" value="E_motif"/>
    <property type="match status" value="1"/>
</dbReference>
<dbReference type="Pfam" id="PF14432">
    <property type="entry name" value="DYW_deaminase"/>
    <property type="match status" value="1"/>
</dbReference>
<evidence type="ECO:0000259" key="5">
    <source>
        <dbReference type="Pfam" id="PF14432"/>
    </source>
</evidence>
<feature type="repeat" description="PPR" evidence="4">
    <location>
        <begin position="565"/>
        <end position="595"/>
    </location>
</feature>
<dbReference type="GO" id="GO:0005739">
    <property type="term" value="C:mitochondrion"/>
    <property type="evidence" value="ECO:0007669"/>
    <property type="project" value="TreeGrafter"/>
</dbReference>
<feature type="repeat" description="PPR" evidence="4">
    <location>
        <begin position="320"/>
        <end position="354"/>
    </location>
</feature>
<proteinExistence type="inferred from homology"/>
<comment type="similarity">
    <text evidence="1">Belongs to the PPR family. PCMP-H subfamily.</text>
</comment>
<feature type="repeat" description="PPR" evidence="4">
    <location>
        <begin position="530"/>
        <end position="564"/>
    </location>
</feature>
<feature type="repeat" description="PPR" evidence="4">
    <location>
        <begin position="250"/>
        <end position="284"/>
    </location>
</feature>
<dbReference type="EMBL" id="CM003613">
    <property type="protein sequence ID" value="KYP55532.1"/>
    <property type="molecule type" value="Genomic_DNA"/>
</dbReference>
<evidence type="ECO:0000256" key="1">
    <source>
        <dbReference type="ARBA" id="ARBA00006643"/>
    </source>
</evidence>
<reference evidence="6 7" key="1">
    <citation type="journal article" date="2012" name="Nat. Biotechnol.">
        <title>Draft genome sequence of pigeonpea (Cajanus cajan), an orphan legume crop of resource-poor farmers.</title>
        <authorList>
            <person name="Varshney R.K."/>
            <person name="Chen W."/>
            <person name="Li Y."/>
            <person name="Bharti A.K."/>
            <person name="Saxena R.K."/>
            <person name="Schlueter J.A."/>
            <person name="Donoghue M.T."/>
            <person name="Azam S."/>
            <person name="Fan G."/>
            <person name="Whaley A.M."/>
            <person name="Farmer A.D."/>
            <person name="Sheridan J."/>
            <person name="Iwata A."/>
            <person name="Tuteja R."/>
            <person name="Penmetsa R.V."/>
            <person name="Wu W."/>
            <person name="Upadhyaya H.D."/>
            <person name="Yang S.P."/>
            <person name="Shah T."/>
            <person name="Saxena K.B."/>
            <person name="Michael T."/>
            <person name="McCombie W.R."/>
            <person name="Yang B."/>
            <person name="Zhang G."/>
            <person name="Yang H."/>
            <person name="Wang J."/>
            <person name="Spillane C."/>
            <person name="Cook D.R."/>
            <person name="May G.D."/>
            <person name="Xu X."/>
            <person name="Jackson S.A."/>
        </authorList>
    </citation>
    <scope>NUCLEOTIDE SEQUENCE [LARGE SCALE GENOMIC DNA]</scope>
    <source>
        <strain evidence="7">cv. Asha</strain>
    </source>
</reference>
<evidence type="ECO:0000256" key="2">
    <source>
        <dbReference type="ARBA" id="ARBA00007626"/>
    </source>
</evidence>
<feature type="repeat" description="PPR" evidence="4">
    <location>
        <begin position="425"/>
        <end position="459"/>
    </location>
</feature>
<dbReference type="Gramene" id="C.cajan_01706.t">
    <property type="protein sequence ID" value="C.cajan_01706.t"/>
    <property type="gene ID" value="C.cajan_01706"/>
</dbReference>
<dbReference type="AlphaFoldDB" id="A0A151SLA5"/>
<feature type="repeat" description="PPR" evidence="4">
    <location>
        <begin position="495"/>
        <end position="529"/>
    </location>
</feature>
<feature type="repeat" description="PPR" evidence="4">
    <location>
        <begin position="285"/>
        <end position="319"/>
    </location>
</feature>
<dbReference type="Pfam" id="PF01535">
    <property type="entry name" value="PPR"/>
    <property type="match status" value="7"/>
</dbReference>
<dbReference type="Pfam" id="PF13041">
    <property type="entry name" value="PPR_2"/>
    <property type="match status" value="7"/>
</dbReference>
<evidence type="ECO:0000313" key="7">
    <source>
        <dbReference type="Proteomes" id="UP000075243"/>
    </source>
</evidence>
<feature type="repeat" description="PPR" evidence="4">
    <location>
        <begin position="730"/>
        <end position="760"/>
    </location>
</feature>
<keyword evidence="3" id="KW-0677">Repeat</keyword>
<feature type="repeat" description="PPR" evidence="4">
    <location>
        <begin position="110"/>
        <end position="144"/>
    </location>
</feature>
<dbReference type="Proteomes" id="UP000075243">
    <property type="component" value="Chromosome 11"/>
</dbReference>
<keyword evidence="7" id="KW-1185">Reference proteome</keyword>
<dbReference type="PROSITE" id="PS51375">
    <property type="entry name" value="PPR"/>
    <property type="match status" value="17"/>
</dbReference>
<dbReference type="FunFam" id="1.25.40.10:FF:002100">
    <property type="entry name" value="Pentatricopeptide repeat-containing protein"/>
    <property type="match status" value="1"/>
</dbReference>
<gene>
    <name evidence="6" type="ORF">KK1_001744</name>
</gene>
<dbReference type="InterPro" id="IPR032867">
    <property type="entry name" value="DYW_dom"/>
</dbReference>
<dbReference type="NCBIfam" id="TIGR00756">
    <property type="entry name" value="PPR"/>
    <property type="match status" value="17"/>
</dbReference>